<dbReference type="Proteomes" id="UP000030697">
    <property type="component" value="Unassembled WGS sequence"/>
</dbReference>
<evidence type="ECO:0000256" key="1">
    <source>
        <dbReference type="SAM" id="Phobius"/>
    </source>
</evidence>
<feature type="transmembrane region" description="Helical" evidence="1">
    <location>
        <begin position="12"/>
        <end position="36"/>
    </location>
</feature>
<sequence length="65" mass="7838">MCFTRIKTTVLHIFMICTTKNKLFITTVLIVIGRIIEVPMMQYIFIMEVNFLLYFILRIFNVFIK</sequence>
<dbReference type="AlphaFoldDB" id="W7JJ52"/>
<keyword evidence="1" id="KW-0812">Transmembrane</keyword>
<keyword evidence="1" id="KW-0472">Membrane</keyword>
<evidence type="ECO:0000313" key="2">
    <source>
        <dbReference type="EMBL" id="EWC78902.1"/>
    </source>
</evidence>
<organism evidence="2 3">
    <name type="scientific">Plasmodium falciparum UGT5.1</name>
    <dbReference type="NCBI Taxonomy" id="1237627"/>
    <lineage>
        <taxon>Eukaryota</taxon>
        <taxon>Sar</taxon>
        <taxon>Alveolata</taxon>
        <taxon>Apicomplexa</taxon>
        <taxon>Aconoidasida</taxon>
        <taxon>Haemosporida</taxon>
        <taxon>Plasmodiidae</taxon>
        <taxon>Plasmodium</taxon>
        <taxon>Plasmodium (Laverania)</taxon>
    </lineage>
</organism>
<keyword evidence="1" id="KW-1133">Transmembrane helix</keyword>
<dbReference type="EMBL" id="KE124396">
    <property type="protein sequence ID" value="EWC78902.1"/>
    <property type="molecule type" value="Genomic_DNA"/>
</dbReference>
<reference evidence="2 3" key="1">
    <citation type="submission" date="2013-02" db="EMBL/GenBank/DDBJ databases">
        <title>The Genome Sequence of Plasmodium falciparum UGT5.1.</title>
        <authorList>
            <consortium name="The Broad Institute Genome Sequencing Platform"/>
            <consortium name="The Broad Institute Genome Sequencing Center for Infectious Disease"/>
            <person name="Neafsey D."/>
            <person name="Cheeseman I."/>
            <person name="Volkman S."/>
            <person name="Adams J."/>
            <person name="Walker B."/>
            <person name="Young S.K."/>
            <person name="Zeng Q."/>
            <person name="Gargeya S."/>
            <person name="Fitzgerald M."/>
            <person name="Haas B."/>
            <person name="Abouelleil A."/>
            <person name="Alvarado L."/>
            <person name="Arachchi H.M."/>
            <person name="Berlin A.M."/>
            <person name="Chapman S.B."/>
            <person name="Dewar J."/>
            <person name="Goldberg J."/>
            <person name="Griggs A."/>
            <person name="Gujja S."/>
            <person name="Hansen M."/>
            <person name="Howarth C."/>
            <person name="Imamovic A."/>
            <person name="Larimer J."/>
            <person name="McCowan C."/>
            <person name="Murphy C."/>
            <person name="Neiman D."/>
            <person name="Pearson M."/>
            <person name="Priest M."/>
            <person name="Roberts A."/>
            <person name="Saif S."/>
            <person name="Shea T."/>
            <person name="Sisk P."/>
            <person name="Sykes S."/>
            <person name="Wortman J."/>
            <person name="Nusbaum C."/>
            <person name="Birren B."/>
        </authorList>
    </citation>
    <scope>NUCLEOTIDE SEQUENCE [LARGE SCALE GENOMIC DNA]</scope>
    <source>
        <strain evidence="2 3">UGT5.1</strain>
    </source>
</reference>
<feature type="transmembrane region" description="Helical" evidence="1">
    <location>
        <begin position="42"/>
        <end position="64"/>
    </location>
</feature>
<evidence type="ECO:0000313" key="3">
    <source>
        <dbReference type="Proteomes" id="UP000030697"/>
    </source>
</evidence>
<name>W7JJ52_PLAFA</name>
<gene>
    <name evidence="2" type="ORF">C923_00409</name>
</gene>
<proteinExistence type="predicted"/>
<accession>W7JJ52</accession>
<protein>
    <submittedName>
        <fullName evidence="2">Uncharacterized protein</fullName>
    </submittedName>
</protein>